<sequence length="75" mass="8709">MFLSQRVLFSLRLVLSILGFLVDIKSNRIIHSNLLLRPRLRQFLSMHHRCQSRTRVLSLLLLLTAAVQLQQPSSD</sequence>
<gene>
    <name evidence="1" type="ORF">Pgy4_42494</name>
</gene>
<protein>
    <submittedName>
        <fullName evidence="1">Uncharacterized protein</fullName>
    </submittedName>
</protein>
<evidence type="ECO:0000313" key="2">
    <source>
        <dbReference type="Proteomes" id="UP000005466"/>
    </source>
</evidence>
<feature type="non-terminal residue" evidence="1">
    <location>
        <position position="75"/>
    </location>
</feature>
<proteinExistence type="predicted"/>
<comment type="caution">
    <text evidence="1">The sequence shown here is derived from an EMBL/GenBank/DDBJ whole genome shotgun (WGS) entry which is preliminary data.</text>
</comment>
<evidence type="ECO:0000313" key="1">
    <source>
        <dbReference type="EMBL" id="EGH19654.1"/>
    </source>
</evidence>
<reference evidence="1 2" key="1">
    <citation type="journal article" date="2011" name="PLoS Pathog.">
        <title>Dynamic evolution of pathogenicity revealed by sequencing and comparative genomics of 19 Pseudomonas syringae isolates.</title>
        <authorList>
            <person name="Baltrus D.A."/>
            <person name="Nishimura M.T."/>
            <person name="Romanchuk A."/>
            <person name="Chang J.H."/>
            <person name="Mukhtar M.S."/>
            <person name="Cherkis K."/>
            <person name="Roach J."/>
            <person name="Grant S.R."/>
            <person name="Jones C.D."/>
            <person name="Dangl J.L."/>
        </authorList>
    </citation>
    <scope>NUCLEOTIDE SEQUENCE [LARGE SCALE GENOMIC DNA]</scope>
    <source>
        <strain evidence="2">race 4</strain>
    </source>
</reference>
<dbReference type="Proteomes" id="UP000005466">
    <property type="component" value="Unassembled WGS sequence"/>
</dbReference>
<accession>F3CK62</accession>
<dbReference type="AlphaFoldDB" id="F3CK62"/>
<dbReference type="EMBL" id="ADWY01004339">
    <property type="protein sequence ID" value="EGH19654.1"/>
    <property type="molecule type" value="Genomic_DNA"/>
</dbReference>
<dbReference type="HOGENOM" id="CLU_2677028_0_0_6"/>
<name>F3CK62_PSESG</name>
<organism evidence="1 2">
    <name type="scientific">Pseudomonas savastanoi pv. glycinea str. race 4</name>
    <dbReference type="NCBI Taxonomy" id="875330"/>
    <lineage>
        <taxon>Bacteria</taxon>
        <taxon>Pseudomonadati</taxon>
        <taxon>Pseudomonadota</taxon>
        <taxon>Gammaproteobacteria</taxon>
        <taxon>Pseudomonadales</taxon>
        <taxon>Pseudomonadaceae</taxon>
        <taxon>Pseudomonas</taxon>
    </lineage>
</organism>